<dbReference type="Proteomes" id="UP001172386">
    <property type="component" value="Unassembled WGS sequence"/>
</dbReference>
<sequence>MAETNGTIGQEQQDGLVSSTIPPPATATHPAQKALPPQSASWNPATLAMHADDPLNLLTDVAPPIHVSTTFRYASDPSVLRPFRLSDRPGNNFPYQDADEHCYSRLTTHSTSRLEAILESLLHNPCVTYSSGLSAIHALLVHLNPKRVSIGDGYHGSHGVLALHTRLSGMKVLDLDCDANELQAGDLIMLETPVNPTGKALNISHYAEKAHSKGAYLMVDSTFAPPPLQDPFTHGADIVMHSGTKYIGGHSDMLCGVLSIRQDLAQDWLPRLLEDRVFLGSVMGGLEGWLGVRSVRTLELRVMRQSESAGRLVDALSGALTGATVGTGLSQSDVETIRKVVEDVQHASLQSDDWKAGWLKKQMSNGFGPVFAVSLKSDELARRLPSKLHLFHHATSLGGVESLIEWRTMTDGTVSRNLLRVSVGVEDYRDLLDDMLQGFRSLTEELEL</sequence>
<keyword evidence="2" id="KW-1185">Reference proteome</keyword>
<dbReference type="EMBL" id="JAPDRQ010000043">
    <property type="protein sequence ID" value="KAJ9659158.1"/>
    <property type="molecule type" value="Genomic_DNA"/>
</dbReference>
<reference evidence="1" key="1">
    <citation type="submission" date="2022-10" db="EMBL/GenBank/DDBJ databases">
        <title>Culturing micro-colonial fungi from biological soil crusts in the Mojave desert and describing Neophaeococcomyces mojavensis, and introducing the new genera and species Taxawa tesnikishii.</title>
        <authorList>
            <person name="Kurbessoian T."/>
            <person name="Stajich J.E."/>
        </authorList>
    </citation>
    <scope>NUCLEOTIDE SEQUENCE</scope>
    <source>
        <strain evidence="1">JES_112</strain>
    </source>
</reference>
<gene>
    <name evidence="1" type="ORF">H2198_003300</name>
</gene>
<comment type="caution">
    <text evidence="1">The sequence shown here is derived from an EMBL/GenBank/DDBJ whole genome shotgun (WGS) entry which is preliminary data.</text>
</comment>
<name>A0ACC3ABR9_9EURO</name>
<evidence type="ECO:0000313" key="1">
    <source>
        <dbReference type="EMBL" id="KAJ9659158.1"/>
    </source>
</evidence>
<accession>A0ACC3ABR9</accession>
<organism evidence="1 2">
    <name type="scientific">Neophaeococcomyces mojaviensis</name>
    <dbReference type="NCBI Taxonomy" id="3383035"/>
    <lineage>
        <taxon>Eukaryota</taxon>
        <taxon>Fungi</taxon>
        <taxon>Dikarya</taxon>
        <taxon>Ascomycota</taxon>
        <taxon>Pezizomycotina</taxon>
        <taxon>Eurotiomycetes</taxon>
        <taxon>Chaetothyriomycetidae</taxon>
        <taxon>Chaetothyriales</taxon>
        <taxon>Chaetothyriales incertae sedis</taxon>
        <taxon>Neophaeococcomyces</taxon>
    </lineage>
</organism>
<protein>
    <submittedName>
        <fullName evidence="1">Uncharacterized protein</fullName>
    </submittedName>
</protein>
<proteinExistence type="predicted"/>
<evidence type="ECO:0000313" key="2">
    <source>
        <dbReference type="Proteomes" id="UP001172386"/>
    </source>
</evidence>